<organism evidence="2 3">
    <name type="scientific">Saccharothrix algeriensis</name>
    <dbReference type="NCBI Taxonomy" id="173560"/>
    <lineage>
        <taxon>Bacteria</taxon>
        <taxon>Bacillati</taxon>
        <taxon>Actinomycetota</taxon>
        <taxon>Actinomycetes</taxon>
        <taxon>Pseudonocardiales</taxon>
        <taxon>Pseudonocardiaceae</taxon>
        <taxon>Saccharothrix</taxon>
    </lineage>
</organism>
<keyword evidence="3" id="KW-1185">Reference proteome</keyword>
<name>A0ABS2S8B1_9PSEU</name>
<proteinExistence type="predicted"/>
<evidence type="ECO:0000313" key="3">
    <source>
        <dbReference type="Proteomes" id="UP001195724"/>
    </source>
</evidence>
<comment type="caution">
    <text evidence="2">The sequence shown here is derived from an EMBL/GenBank/DDBJ whole genome shotgun (WGS) entry which is preliminary data.</text>
</comment>
<dbReference type="Proteomes" id="UP001195724">
    <property type="component" value="Unassembled WGS sequence"/>
</dbReference>
<gene>
    <name evidence="2" type="ORF">JOE68_003347</name>
</gene>
<dbReference type="EMBL" id="JAFBCL010000001">
    <property type="protein sequence ID" value="MBM7812482.1"/>
    <property type="molecule type" value="Genomic_DNA"/>
</dbReference>
<reference evidence="2 3" key="1">
    <citation type="submission" date="2021-01" db="EMBL/GenBank/DDBJ databases">
        <title>Sequencing the genomes of 1000 actinobacteria strains.</title>
        <authorList>
            <person name="Klenk H.-P."/>
        </authorList>
    </citation>
    <scope>NUCLEOTIDE SEQUENCE [LARGE SCALE GENOMIC DNA]</scope>
    <source>
        <strain evidence="2 3">DSM 44581</strain>
    </source>
</reference>
<feature type="region of interest" description="Disordered" evidence="1">
    <location>
        <begin position="73"/>
        <end position="95"/>
    </location>
</feature>
<protein>
    <submittedName>
        <fullName evidence="2">Uncharacterized protein</fullName>
    </submittedName>
</protein>
<feature type="region of interest" description="Disordered" evidence="1">
    <location>
        <begin position="1"/>
        <end position="27"/>
    </location>
</feature>
<evidence type="ECO:0000256" key="1">
    <source>
        <dbReference type="SAM" id="MobiDB-lite"/>
    </source>
</evidence>
<feature type="compositionally biased region" description="Acidic residues" evidence="1">
    <location>
        <begin position="82"/>
        <end position="95"/>
    </location>
</feature>
<sequence length="95" mass="10476">MEIRTTSIDYRDQGQGRRFDQEVDQDRSRRTDVAAALMSRGDIADQLGHSRLSMTQDLHPGRKVVDRRVASALEGAFGEPTDGQDDGQDQGDGEG</sequence>
<evidence type="ECO:0000313" key="2">
    <source>
        <dbReference type="EMBL" id="MBM7812482.1"/>
    </source>
</evidence>
<accession>A0ABS2S8B1</accession>